<dbReference type="EMBL" id="JAQZSM010000024">
    <property type="protein sequence ID" value="MDD7973053.1"/>
    <property type="molecule type" value="Genomic_DNA"/>
</dbReference>
<keyword evidence="3" id="KW-1185">Reference proteome</keyword>
<name>A0ABT5TGJ5_9RHOB</name>
<dbReference type="Pfam" id="PF13088">
    <property type="entry name" value="BNR_2"/>
    <property type="match status" value="1"/>
</dbReference>
<dbReference type="CDD" id="cd15482">
    <property type="entry name" value="Sialidase_non-viral"/>
    <property type="match status" value="1"/>
</dbReference>
<dbReference type="InterPro" id="IPR011040">
    <property type="entry name" value="Sialidase"/>
</dbReference>
<feature type="domain" description="Sialidase" evidence="1">
    <location>
        <begin position="81"/>
        <end position="370"/>
    </location>
</feature>
<comment type="caution">
    <text evidence="2">The sequence shown here is derived from an EMBL/GenBank/DDBJ whole genome shotgun (WGS) entry which is preliminary data.</text>
</comment>
<sequence>MSRHHISLAFAGAIMAGSAASADAHPTNIPFEMAGEILDFTNTDTLGLELAEGTETITIFAPEEGGQQFAHGVVLMPFKDRLYAQWQSSARDEDGPDTTVVYAVSENGSAWSEPMQMTAPWDAGYKSSGGWWTDGETLVAYFNVWPEDVSPRGGHVEYVVSTDGENWSQPAPVTMADGSPLNGIFEQDPRALETGRIVSFAHFQPGLIATPIYTDDPLGISGWVRGEVANLPTGNPDISRELEPSSYVRQDGALIAIFRDQGNSFYKIAAMSTDAGENWTNPVLTNMPDARTKQSAGNLPDGTAFMVGNPHPNKARMPLAVVLSDDGYRFDRAFLLRSASDMQPLRFEGQYKRPSYSYPKSVVWNGYLYVSYGTNKEDAELTRVPLDALSAPAQ</sequence>
<evidence type="ECO:0000313" key="3">
    <source>
        <dbReference type="Proteomes" id="UP001431784"/>
    </source>
</evidence>
<dbReference type="RefSeq" id="WP_274353724.1">
    <property type="nucleotide sequence ID" value="NZ_JAQZSM010000024.1"/>
</dbReference>
<gene>
    <name evidence="2" type="ORF">PUT78_18375</name>
</gene>
<dbReference type="Proteomes" id="UP001431784">
    <property type="component" value="Unassembled WGS sequence"/>
</dbReference>
<dbReference type="InterPro" id="IPR036278">
    <property type="entry name" value="Sialidase_sf"/>
</dbReference>
<reference evidence="2" key="1">
    <citation type="submission" date="2023-02" db="EMBL/GenBank/DDBJ databases">
        <title>Description of Roseinatronobacter alkalisoli sp. nov., an alkaliphilic bacerium isolated from soda soil.</title>
        <authorList>
            <person name="Wei W."/>
        </authorList>
    </citation>
    <scope>NUCLEOTIDE SEQUENCE</scope>
    <source>
        <strain evidence="2">HJB301</strain>
    </source>
</reference>
<evidence type="ECO:0000313" key="2">
    <source>
        <dbReference type="EMBL" id="MDD7973053.1"/>
    </source>
</evidence>
<protein>
    <submittedName>
        <fullName evidence="2">Exo-alpha-sialidase</fullName>
    </submittedName>
</protein>
<dbReference type="PANTHER" id="PTHR43752">
    <property type="entry name" value="BNR/ASP-BOX REPEAT FAMILY PROTEIN"/>
    <property type="match status" value="1"/>
</dbReference>
<dbReference type="Gene3D" id="2.120.10.10">
    <property type="match status" value="1"/>
</dbReference>
<proteinExistence type="predicted"/>
<dbReference type="PANTHER" id="PTHR43752:SF2">
    <property type="entry name" value="BNR_ASP-BOX REPEAT FAMILY PROTEIN"/>
    <property type="match status" value="1"/>
</dbReference>
<organism evidence="2 3">
    <name type="scientific">Roseinatronobacter alkalisoli</name>
    <dbReference type="NCBI Taxonomy" id="3028235"/>
    <lineage>
        <taxon>Bacteria</taxon>
        <taxon>Pseudomonadati</taxon>
        <taxon>Pseudomonadota</taxon>
        <taxon>Alphaproteobacteria</taxon>
        <taxon>Rhodobacterales</taxon>
        <taxon>Paracoccaceae</taxon>
        <taxon>Roseinatronobacter</taxon>
    </lineage>
</organism>
<accession>A0ABT5TGJ5</accession>
<evidence type="ECO:0000259" key="1">
    <source>
        <dbReference type="Pfam" id="PF13088"/>
    </source>
</evidence>
<dbReference type="SUPFAM" id="SSF50939">
    <property type="entry name" value="Sialidases"/>
    <property type="match status" value="1"/>
</dbReference>